<accession>A0A835Z2L1</accession>
<evidence type="ECO:0000313" key="2">
    <source>
        <dbReference type="EMBL" id="KAG5181894.1"/>
    </source>
</evidence>
<dbReference type="EMBL" id="JAFCMP010000284">
    <property type="protein sequence ID" value="KAG5181894.1"/>
    <property type="molecule type" value="Genomic_DNA"/>
</dbReference>
<name>A0A835Z2L1_9STRA</name>
<dbReference type="AlphaFoldDB" id="A0A835Z2L1"/>
<comment type="caution">
    <text evidence="2">The sequence shown here is derived from an EMBL/GenBank/DDBJ whole genome shotgun (WGS) entry which is preliminary data.</text>
</comment>
<sequence length="410" mass="45406">MEVTFDCRGIMVAAPMDAIAKAPALKAKVEGPYLDGLKAAKGEPLKVDRNAAIFAMFVSWLADDVLPADIQRVHAVFEEAMFWGASPIAPASEHLKGPCAREIRLDTEVFIDFLVQAFCLAQQSGDAGPLWEVYLPCERFVLRDRWDIAVEAYKYLQCYPDLFRSVALQRWGVHVEWGETEMITPQVGEDALGQNVSFDGVPILITKDWSAEGQNLNSPAEIVIKAAVMSLSQDTTHHLQLNQNNEDEAIWLKRADFENVQVCIDGDFNFLLSLCRESGEFEMRCQVHSCASPRPVEVMAYALTEEKITEWQETVVEGQTFSEGASRAVAGLHTNFFVAHNGVAVETFPVDAVHDITAIGLVAYTTNERRAMTHYTREIATSMETNSPAVTAAAMGTAIRAVKVKISMLR</sequence>
<evidence type="ECO:0000313" key="1">
    <source>
        <dbReference type="EMBL" id="KAG5181761.1"/>
    </source>
</evidence>
<reference evidence="2" key="1">
    <citation type="submission" date="2021-02" db="EMBL/GenBank/DDBJ databases">
        <title>First Annotated Genome of the Yellow-green Alga Tribonema minus.</title>
        <authorList>
            <person name="Mahan K.M."/>
        </authorList>
    </citation>
    <scope>NUCLEOTIDE SEQUENCE</scope>
    <source>
        <strain evidence="2">UTEX B ZZ1240</strain>
    </source>
</reference>
<protein>
    <submittedName>
        <fullName evidence="2">Uncharacterized protein</fullName>
    </submittedName>
</protein>
<dbReference type="Proteomes" id="UP000664859">
    <property type="component" value="Unassembled WGS sequence"/>
</dbReference>
<dbReference type="EMBL" id="JAFCMP010000301">
    <property type="protein sequence ID" value="KAG5181761.1"/>
    <property type="molecule type" value="Genomic_DNA"/>
</dbReference>
<proteinExistence type="predicted"/>
<gene>
    <name evidence="2" type="ORF">JKP88DRAFT_290720</name>
    <name evidence="1" type="ORF">JKP88DRAFT_320890</name>
</gene>
<keyword evidence="3" id="KW-1185">Reference proteome</keyword>
<organism evidence="2 3">
    <name type="scientific">Tribonema minus</name>
    <dbReference type="NCBI Taxonomy" id="303371"/>
    <lineage>
        <taxon>Eukaryota</taxon>
        <taxon>Sar</taxon>
        <taxon>Stramenopiles</taxon>
        <taxon>Ochrophyta</taxon>
        <taxon>PX clade</taxon>
        <taxon>Xanthophyceae</taxon>
        <taxon>Tribonematales</taxon>
        <taxon>Tribonemataceae</taxon>
        <taxon>Tribonema</taxon>
    </lineage>
</organism>
<evidence type="ECO:0000313" key="3">
    <source>
        <dbReference type="Proteomes" id="UP000664859"/>
    </source>
</evidence>